<feature type="non-terminal residue" evidence="1">
    <location>
        <position position="105"/>
    </location>
</feature>
<dbReference type="AlphaFoldDB" id="A0A8S9EGG5"/>
<dbReference type="GO" id="GO:0061343">
    <property type="term" value="P:cell adhesion involved in heart morphogenesis"/>
    <property type="evidence" value="ECO:0007669"/>
    <property type="project" value="TreeGrafter"/>
</dbReference>
<name>A0A8S9EGG5_EUDMI</name>
<evidence type="ECO:0000313" key="2">
    <source>
        <dbReference type="Proteomes" id="UP000818537"/>
    </source>
</evidence>
<gene>
    <name evidence="1" type="ORF">FQV18_0000386</name>
</gene>
<comment type="caution">
    <text evidence="1">The sequence shown here is derived from an EMBL/GenBank/DDBJ whole genome shotgun (WGS) entry which is preliminary data.</text>
</comment>
<dbReference type="Proteomes" id="UP000818537">
    <property type="component" value="Unassembled WGS sequence"/>
</dbReference>
<accession>A0A8S9EGG5</accession>
<dbReference type="Gene3D" id="3.60.10.10">
    <property type="entry name" value="Endonuclease/exonuclease/phosphatase"/>
    <property type="match status" value="1"/>
</dbReference>
<dbReference type="PANTHER" id="PTHR33395:SF22">
    <property type="entry name" value="REVERSE TRANSCRIPTASE DOMAIN-CONTAINING PROTEIN"/>
    <property type="match status" value="1"/>
</dbReference>
<organism evidence="1 2">
    <name type="scientific">Eudyptula minor novaehollandiae</name>
    <name type="common">Australian little penguin</name>
    <dbReference type="NCBI Taxonomy" id="2052820"/>
    <lineage>
        <taxon>Eukaryota</taxon>
        <taxon>Metazoa</taxon>
        <taxon>Chordata</taxon>
        <taxon>Craniata</taxon>
        <taxon>Vertebrata</taxon>
        <taxon>Euteleostomi</taxon>
        <taxon>Archelosauria</taxon>
        <taxon>Archosauria</taxon>
        <taxon>Dinosauria</taxon>
        <taxon>Saurischia</taxon>
        <taxon>Theropoda</taxon>
        <taxon>Coelurosauria</taxon>
        <taxon>Aves</taxon>
        <taxon>Neognathae</taxon>
        <taxon>Neoaves</taxon>
        <taxon>Aequornithes</taxon>
        <taxon>Sphenisciformes</taxon>
        <taxon>Spheniscidae</taxon>
        <taxon>Eudyptula</taxon>
    </lineage>
</organism>
<dbReference type="GO" id="GO:0007508">
    <property type="term" value="P:larval heart development"/>
    <property type="evidence" value="ECO:0007669"/>
    <property type="project" value="TreeGrafter"/>
</dbReference>
<proteinExistence type="predicted"/>
<dbReference type="PANTHER" id="PTHR33395">
    <property type="entry name" value="TRANSCRIPTASE, PUTATIVE-RELATED-RELATED"/>
    <property type="match status" value="1"/>
</dbReference>
<reference evidence="1" key="1">
    <citation type="journal article" date="2019" name="Gigascience">
        <title>High-coverage genomes to elucidate the evolution of penguins.</title>
        <authorList>
            <person name="Pan H."/>
            <person name="Cole T.L."/>
            <person name="Bi X."/>
            <person name="Fang M."/>
            <person name="Zhou C."/>
            <person name="Yang Z."/>
            <person name="Ksepka D.T."/>
            <person name="Hart T."/>
            <person name="Bouzat J.L."/>
            <person name="Argilla L.S."/>
            <person name="Bertelsen M.F."/>
            <person name="Boersma P.D."/>
            <person name="Bost C.A."/>
            <person name="Cherel Y."/>
            <person name="Dann P."/>
            <person name="Fiddaman S.R."/>
            <person name="Howard P."/>
            <person name="Labuschagne K."/>
            <person name="Mattern T."/>
            <person name="Miller G."/>
            <person name="Parker P."/>
            <person name="Phillips R.A."/>
            <person name="Quillfeldt P."/>
            <person name="Ryan P.G."/>
            <person name="Taylor H."/>
            <person name="Thompson D.R."/>
            <person name="Young M.J."/>
            <person name="Ellegaard M.R."/>
            <person name="Gilbert M.T.P."/>
            <person name="Sinding M.S."/>
            <person name="Pacheco G."/>
            <person name="Shepherd L.D."/>
            <person name="Tennyson A.J.D."/>
            <person name="Grosser S."/>
            <person name="Kay E."/>
            <person name="Nupen L.J."/>
            <person name="Ellenberg U."/>
            <person name="Houston D.M."/>
            <person name="Reeve A.H."/>
            <person name="Johnson K."/>
            <person name="Masello J.F."/>
            <person name="Stracke T."/>
            <person name="McKinlay B."/>
            <person name="Borboroglu P.G."/>
            <person name="Zhang D.X."/>
            <person name="Zhang G."/>
        </authorList>
    </citation>
    <scope>NUCLEOTIDE SEQUENCE</scope>
    <source>
        <strain evidence="1">10/9/18-1</strain>
    </source>
</reference>
<sequence>YRPPIKGEPIDEVFLLQVQEASRSQALILLVDFNHPDTCWKSNTASCRQSRRFLEYVEDNFLGQEPTRKGALLDMVFINKEELVMDVKIKGSLGCSDQEIVEFGI</sequence>
<dbReference type="GO" id="GO:0031012">
    <property type="term" value="C:extracellular matrix"/>
    <property type="evidence" value="ECO:0007669"/>
    <property type="project" value="TreeGrafter"/>
</dbReference>
<dbReference type="InterPro" id="IPR036691">
    <property type="entry name" value="Endo/exonu/phosph_ase_sf"/>
</dbReference>
<protein>
    <submittedName>
        <fullName evidence="1">Uncharacterized protein</fullName>
    </submittedName>
</protein>
<evidence type="ECO:0000313" key="1">
    <source>
        <dbReference type="EMBL" id="KAF1481499.1"/>
    </source>
</evidence>
<dbReference type="EMBL" id="VULB01010703">
    <property type="protein sequence ID" value="KAF1481499.1"/>
    <property type="molecule type" value="Genomic_DNA"/>
</dbReference>
<feature type="non-terminal residue" evidence="1">
    <location>
        <position position="1"/>
    </location>
</feature>